<dbReference type="EMBL" id="CP147920">
    <property type="protein sequence ID" value="XAU16089.1"/>
    <property type="molecule type" value="Genomic_DNA"/>
</dbReference>
<sequence>MNEANQITQVTKLYGFIAEEAQQNRFAVTLNKRFKAAGDDAMMIPMNIRPDDFYFTLSNMKQSHVNGAVIGAEYQDQALEIVDEASELCERTGLCDTVVVANGQMHGELLMPLALKQMAEKSGVKRLALIGATPLAGAVALSFVAGTVAMFDPWIEDLMALQQRLGTELDINRLAEGMDIDLSGYDMVINLSELTELSMISALPPLNLDLKQPRQPSALQLRCIELDRAYSGYESLLDIMTGTVYNYLTKEKR</sequence>
<dbReference type="SUPFAM" id="SSF53223">
    <property type="entry name" value="Aminoacid dehydrogenase-like, N-terminal domain"/>
    <property type="match status" value="1"/>
</dbReference>
<evidence type="ECO:0000256" key="1">
    <source>
        <dbReference type="SAM" id="Phobius"/>
    </source>
</evidence>
<keyword evidence="3" id="KW-1185">Reference proteome</keyword>
<name>A0ABZ3HCP8_9BACT</name>
<proteinExistence type="predicted"/>
<dbReference type="Proteomes" id="UP001447842">
    <property type="component" value="Chromosome"/>
</dbReference>
<keyword evidence="1" id="KW-0812">Transmembrane</keyword>
<dbReference type="Gene3D" id="3.40.50.10860">
    <property type="entry name" value="Leucine Dehydrogenase, chain A, domain 1"/>
    <property type="match status" value="1"/>
</dbReference>
<keyword evidence="1" id="KW-1133">Transmembrane helix</keyword>
<reference evidence="2 3" key="1">
    <citation type="submission" date="2024-03" db="EMBL/GenBank/DDBJ databases">
        <title>Sulfurimonas sp. HSL3-1.</title>
        <authorList>
            <person name="Wang S."/>
        </authorList>
    </citation>
    <scope>NUCLEOTIDE SEQUENCE [LARGE SCALE GENOMIC DNA]</scope>
    <source>
        <strain evidence="2 3">HSL3-1</strain>
    </source>
</reference>
<keyword evidence="1" id="KW-0472">Membrane</keyword>
<evidence type="ECO:0000313" key="3">
    <source>
        <dbReference type="Proteomes" id="UP001447842"/>
    </source>
</evidence>
<accession>A0ABZ3HCP8</accession>
<protein>
    <submittedName>
        <fullName evidence="2">Uncharacterized protein</fullName>
    </submittedName>
</protein>
<dbReference type="RefSeq" id="WP_345973456.1">
    <property type="nucleotide sequence ID" value="NZ_CP147920.1"/>
</dbReference>
<organism evidence="2 3">
    <name type="scientific">Sulfurimonas diazotrophicus</name>
    <dbReference type="NCBI Taxonomy" id="3131939"/>
    <lineage>
        <taxon>Bacteria</taxon>
        <taxon>Pseudomonadati</taxon>
        <taxon>Campylobacterota</taxon>
        <taxon>Epsilonproteobacteria</taxon>
        <taxon>Campylobacterales</taxon>
        <taxon>Sulfurimonadaceae</taxon>
        <taxon>Sulfurimonas</taxon>
    </lineage>
</organism>
<gene>
    <name evidence="2" type="ORF">WCY31_05120</name>
</gene>
<evidence type="ECO:0000313" key="2">
    <source>
        <dbReference type="EMBL" id="XAU16089.1"/>
    </source>
</evidence>
<dbReference type="InterPro" id="IPR046346">
    <property type="entry name" value="Aminoacid_DH-like_N_sf"/>
</dbReference>
<feature type="transmembrane region" description="Helical" evidence="1">
    <location>
        <begin position="127"/>
        <end position="151"/>
    </location>
</feature>